<dbReference type="InterPro" id="IPR037522">
    <property type="entry name" value="HD_GYP_dom"/>
</dbReference>
<organism evidence="2 3">
    <name type="scientific">Oleidesulfovibrio alaskensis (strain ATCC BAA-1058 / DSM 17464 / G20)</name>
    <name type="common">Desulfovibrio alaskensis</name>
    <dbReference type="NCBI Taxonomy" id="207559"/>
    <lineage>
        <taxon>Bacteria</taxon>
        <taxon>Pseudomonadati</taxon>
        <taxon>Thermodesulfobacteriota</taxon>
        <taxon>Desulfovibrionia</taxon>
        <taxon>Desulfovibrionales</taxon>
        <taxon>Desulfovibrionaceae</taxon>
        <taxon>Oleidesulfovibrio</taxon>
    </lineage>
</organism>
<dbReference type="InterPro" id="IPR003607">
    <property type="entry name" value="HD/PDEase_dom"/>
</dbReference>
<keyword evidence="3" id="KW-1185">Reference proteome</keyword>
<dbReference type="EMBL" id="CP000112">
    <property type="protein sequence ID" value="ABB37952.1"/>
    <property type="molecule type" value="Genomic_DNA"/>
</dbReference>
<dbReference type="PROSITE" id="PS51832">
    <property type="entry name" value="HD_GYP"/>
    <property type="match status" value="1"/>
</dbReference>
<dbReference type="SMART" id="SM00471">
    <property type="entry name" value="HDc"/>
    <property type="match status" value="1"/>
</dbReference>
<accession>Q313E4</accession>
<sequence length="248" mass="26301">MEQESAALALGIAGQAAREGSRTEAAGSGLLFTRGDAGCGDVRLTVHQLAESLGNAIDARDPHTHSHSDEVAETARVTALAMGCSFEQAEMLHIAGHLHDIGKIGIPDNILRKASPLDDEEWEIMRSHPLIGANIIRPVALLAESGGVVDVVLHHHERWDGKGYPHGLAGRDIPLGARIIAVADTLSAMLQTRPYREGRSFGAAVAEIVRCSGSQFDPAVVEAFVASLDRVKHAWPAGGQAPAFMPPR</sequence>
<dbReference type="GO" id="GO:0016787">
    <property type="term" value="F:hydrolase activity"/>
    <property type="evidence" value="ECO:0007669"/>
    <property type="project" value="UniProtKB-KW"/>
</dbReference>
<dbReference type="InterPro" id="IPR052020">
    <property type="entry name" value="Cyclic_di-GMP/3'3'-cGAMP_PDE"/>
</dbReference>
<evidence type="ECO:0000259" key="1">
    <source>
        <dbReference type="PROSITE" id="PS51832"/>
    </source>
</evidence>
<name>Q313E4_OLEA2</name>
<dbReference type="PANTHER" id="PTHR45228">
    <property type="entry name" value="CYCLIC DI-GMP PHOSPHODIESTERASE TM_0186-RELATED"/>
    <property type="match status" value="1"/>
</dbReference>
<dbReference type="PANTHER" id="PTHR45228:SF4">
    <property type="entry name" value="LIPOPROTEIN"/>
    <property type="match status" value="1"/>
</dbReference>
<dbReference type="Gene3D" id="1.10.3210.10">
    <property type="entry name" value="Hypothetical protein af1432"/>
    <property type="match status" value="1"/>
</dbReference>
<feature type="domain" description="HD-GYP" evidence="1">
    <location>
        <begin position="42"/>
        <end position="240"/>
    </location>
</feature>
<dbReference type="eggNOG" id="COG2206">
    <property type="taxonomic scope" value="Bacteria"/>
</dbReference>
<dbReference type="RefSeq" id="WP_011367174.1">
    <property type="nucleotide sequence ID" value="NC_007519.1"/>
</dbReference>
<keyword evidence="2" id="KW-0378">Hydrolase</keyword>
<dbReference type="Pfam" id="PF13487">
    <property type="entry name" value="HD_5"/>
    <property type="match status" value="1"/>
</dbReference>
<proteinExistence type="predicted"/>
<reference evidence="2 3" key="1">
    <citation type="journal article" date="2011" name="J. Bacteriol.">
        <title>Complete genome sequence and updated annotation of Desulfovibrio alaskensis G20.</title>
        <authorList>
            <person name="Hauser L.J."/>
            <person name="Land M.L."/>
            <person name="Brown S.D."/>
            <person name="Larimer F."/>
            <person name="Keller K.L."/>
            <person name="Rapp-Giles B.J."/>
            <person name="Price M.N."/>
            <person name="Lin M."/>
            <person name="Bruce D.C."/>
            <person name="Detter J.C."/>
            <person name="Tapia R."/>
            <person name="Han C.S."/>
            <person name="Goodwin L.A."/>
            <person name="Cheng J.F."/>
            <person name="Pitluck S."/>
            <person name="Copeland A."/>
            <person name="Lucas S."/>
            <person name="Nolan M."/>
            <person name="Lapidus A.L."/>
            <person name="Palumbo A.V."/>
            <person name="Wall J.D."/>
        </authorList>
    </citation>
    <scope>NUCLEOTIDE SEQUENCE [LARGE SCALE GENOMIC DNA]</scope>
    <source>
        <strain evidence="3">ATCC BAA 1058 / DSM 17464 / G20</strain>
    </source>
</reference>
<dbReference type="KEGG" id="dde:Dde_1151"/>
<protein>
    <submittedName>
        <fullName evidence="2">Metal dependent phosphohydrolase</fullName>
    </submittedName>
</protein>
<evidence type="ECO:0000313" key="3">
    <source>
        <dbReference type="Proteomes" id="UP000002710"/>
    </source>
</evidence>
<dbReference type="SUPFAM" id="SSF109604">
    <property type="entry name" value="HD-domain/PDEase-like"/>
    <property type="match status" value="1"/>
</dbReference>
<dbReference type="STRING" id="207559.Dde_1151"/>
<dbReference type="HOGENOM" id="CLU_000445_92_3_7"/>
<evidence type="ECO:0000313" key="2">
    <source>
        <dbReference type="EMBL" id="ABB37952.1"/>
    </source>
</evidence>
<gene>
    <name evidence="2" type="ordered locus">Dde_1151</name>
</gene>
<dbReference type="AlphaFoldDB" id="Q313E4"/>
<dbReference type="CDD" id="cd00077">
    <property type="entry name" value="HDc"/>
    <property type="match status" value="1"/>
</dbReference>
<dbReference type="Proteomes" id="UP000002710">
    <property type="component" value="Chromosome"/>
</dbReference>